<evidence type="ECO:0000313" key="3">
    <source>
        <dbReference type="Proteomes" id="UP000004374"/>
    </source>
</evidence>
<dbReference type="InterPro" id="IPR011250">
    <property type="entry name" value="OMP/PagP_B-barrel"/>
</dbReference>
<comment type="caution">
    <text evidence="2">The sequence shown here is derived from an EMBL/GenBank/DDBJ whole genome shotgun (WGS) entry which is preliminary data.</text>
</comment>
<dbReference type="AlphaFoldDB" id="I1DVQ3"/>
<name>I1DVQ3_9GAMM</name>
<keyword evidence="1" id="KW-0732">Signal</keyword>
<evidence type="ECO:0000313" key="2">
    <source>
        <dbReference type="EMBL" id="GAB58131.1"/>
    </source>
</evidence>
<dbReference type="EMBL" id="BAFK01000005">
    <property type="protein sequence ID" value="GAB58131.1"/>
    <property type="molecule type" value="Genomic_DNA"/>
</dbReference>
<dbReference type="PANTHER" id="PTHR36920">
    <property type="match status" value="1"/>
</dbReference>
<feature type="signal peptide" evidence="1">
    <location>
        <begin position="1"/>
        <end position="23"/>
    </location>
</feature>
<reference evidence="2 3" key="1">
    <citation type="journal article" date="2012" name="J. Bacteriol.">
        <title>Genome Sequence of the Protease-Producing Bacterium Rheinheimera nanhaiensis E407-8T, Isolated from Deep-Sea Sediment of the South China Sea.</title>
        <authorList>
            <person name="Zhang X.-Y."/>
            <person name="Zhang Y.-J."/>
            <person name="Qin Q.-L."/>
            <person name="Xie B.-B."/>
            <person name="Chen X.-L."/>
            <person name="Zhou B.-C."/>
            <person name="Zhang Y.-Z."/>
        </authorList>
    </citation>
    <scope>NUCLEOTIDE SEQUENCE [LARGE SCALE GENOMIC DNA]</scope>
    <source>
        <strain evidence="2 3">E407-8</strain>
    </source>
</reference>
<dbReference type="Pfam" id="PF03922">
    <property type="entry name" value="OmpW"/>
    <property type="match status" value="1"/>
</dbReference>
<dbReference type="Gene3D" id="2.40.160.20">
    <property type="match status" value="1"/>
</dbReference>
<dbReference type="STRING" id="562729.RNAN_1102"/>
<dbReference type="GO" id="GO:0055085">
    <property type="term" value="P:transmembrane transport"/>
    <property type="evidence" value="ECO:0007669"/>
    <property type="project" value="TreeGrafter"/>
</dbReference>
<dbReference type="RefSeq" id="WP_008219539.1">
    <property type="nucleotide sequence ID" value="NZ_BAFK01000005.1"/>
</dbReference>
<keyword evidence="3" id="KW-1185">Reference proteome</keyword>
<gene>
    <name evidence="2" type="primary">ompW</name>
    <name evidence="2" type="ORF">RNAN_1102</name>
</gene>
<accession>I1DVQ3</accession>
<protein>
    <submittedName>
        <fullName evidence="2">Outer membrane protein</fullName>
    </submittedName>
</protein>
<dbReference type="PANTHER" id="PTHR36920:SF1">
    <property type="entry name" value="OUTER MEMBRANE PROTEIN W"/>
    <property type="match status" value="1"/>
</dbReference>
<dbReference type="SUPFAM" id="SSF56925">
    <property type="entry name" value="OMPA-like"/>
    <property type="match status" value="1"/>
</dbReference>
<feature type="chain" id="PRO_5003639493" evidence="1">
    <location>
        <begin position="24"/>
        <end position="234"/>
    </location>
</feature>
<dbReference type="GO" id="GO:0019867">
    <property type="term" value="C:outer membrane"/>
    <property type="evidence" value="ECO:0007669"/>
    <property type="project" value="InterPro"/>
</dbReference>
<organism evidence="2 3">
    <name type="scientific">Rheinheimera nanhaiensis E407-8</name>
    <dbReference type="NCBI Taxonomy" id="562729"/>
    <lineage>
        <taxon>Bacteria</taxon>
        <taxon>Pseudomonadati</taxon>
        <taxon>Pseudomonadota</taxon>
        <taxon>Gammaproteobacteria</taxon>
        <taxon>Chromatiales</taxon>
        <taxon>Chromatiaceae</taxon>
        <taxon>Rheinheimera</taxon>
    </lineage>
</organism>
<dbReference type="InterPro" id="IPR005618">
    <property type="entry name" value="OMPW"/>
</dbReference>
<proteinExistence type="predicted"/>
<dbReference type="Proteomes" id="UP000004374">
    <property type="component" value="Unassembled WGS sequence"/>
</dbReference>
<evidence type="ECO:0000256" key="1">
    <source>
        <dbReference type="SAM" id="SignalP"/>
    </source>
</evidence>
<sequence length="234" mass="25234">MQMFKFKKIIVGALGLSCFSAMAQWSINVGPITVAPEESSGNLNVVEQVAQLPDGSTRVAVNDNTQLGIVLDYAFNDYWSASVVAATPFSHRARVSGSAIDGLAIGETKHLPPTVFARYYPLKSSSDFAPFIGVGANYTHFFSEKASDDLKQALIGFGVATAQDSVGLNLDGSFGLAYQAGFDWRLNSNWGIHAMISKIDIDTDADVRLNGASIQSVNIQIDPIVSMFGVKYYF</sequence>